<keyword evidence="3" id="KW-1185">Reference proteome</keyword>
<accession>A0ABX0Y026</accession>
<name>A0ABX0Y026_9ACTN</name>
<organism evidence="2 3">
    <name type="scientific">Planosporangium thailandense</name>
    <dbReference type="NCBI Taxonomy" id="765197"/>
    <lineage>
        <taxon>Bacteria</taxon>
        <taxon>Bacillati</taxon>
        <taxon>Actinomycetota</taxon>
        <taxon>Actinomycetes</taxon>
        <taxon>Micromonosporales</taxon>
        <taxon>Micromonosporaceae</taxon>
        <taxon>Planosporangium</taxon>
    </lineage>
</organism>
<feature type="domain" description="Integrase catalytic" evidence="1">
    <location>
        <begin position="7"/>
        <end position="71"/>
    </location>
</feature>
<protein>
    <submittedName>
        <fullName evidence="2">Transposase</fullName>
    </submittedName>
</protein>
<dbReference type="RefSeq" id="WP_167926594.1">
    <property type="nucleotide sequence ID" value="NZ_JAATVY010000013.1"/>
</dbReference>
<dbReference type="Pfam" id="PF13683">
    <property type="entry name" value="rve_3"/>
    <property type="match status" value="1"/>
</dbReference>
<gene>
    <name evidence="2" type="ORF">HC031_18450</name>
</gene>
<dbReference type="InterPro" id="IPR012337">
    <property type="entry name" value="RNaseH-like_sf"/>
</dbReference>
<dbReference type="SUPFAM" id="SSF53098">
    <property type="entry name" value="Ribonuclease H-like"/>
    <property type="match status" value="1"/>
</dbReference>
<dbReference type="PANTHER" id="PTHR47515">
    <property type="entry name" value="LOW CALCIUM RESPONSE LOCUS PROTEIN T"/>
    <property type="match status" value="1"/>
</dbReference>
<evidence type="ECO:0000313" key="3">
    <source>
        <dbReference type="Proteomes" id="UP000722989"/>
    </source>
</evidence>
<evidence type="ECO:0000259" key="1">
    <source>
        <dbReference type="Pfam" id="PF13683"/>
    </source>
</evidence>
<reference evidence="2 3" key="1">
    <citation type="submission" date="2020-03" db="EMBL/GenBank/DDBJ databases">
        <title>WGS of the type strain of Planosporangium spp.</title>
        <authorList>
            <person name="Thawai C."/>
        </authorList>
    </citation>
    <scope>NUCLEOTIDE SEQUENCE [LARGE SCALE GENOMIC DNA]</scope>
    <source>
        <strain evidence="2 3">TBRC 5610</strain>
    </source>
</reference>
<dbReference type="PANTHER" id="PTHR47515:SF3">
    <property type="entry name" value="INTEGRASE CORE DOMAIN PROTEIN"/>
    <property type="match status" value="1"/>
</dbReference>
<dbReference type="InterPro" id="IPR001584">
    <property type="entry name" value="Integrase_cat-core"/>
</dbReference>
<sequence length="106" mass="12107">MAAAVDVGVSCIDPASPWQNGVCKSFNGRFRDEFLACEQFDTLLEVQVLTKDWRIEYNTYRPHGSLDWLSPDAFRQQWITNRQPVLSWPVDHKAGPVTRYVCCAEG</sequence>
<dbReference type="Proteomes" id="UP000722989">
    <property type="component" value="Unassembled WGS sequence"/>
</dbReference>
<proteinExistence type="predicted"/>
<evidence type="ECO:0000313" key="2">
    <source>
        <dbReference type="EMBL" id="NJC71685.1"/>
    </source>
</evidence>
<comment type="caution">
    <text evidence="2">The sequence shown here is derived from an EMBL/GenBank/DDBJ whole genome shotgun (WGS) entry which is preliminary data.</text>
</comment>
<dbReference type="EMBL" id="JAATVY010000013">
    <property type="protein sequence ID" value="NJC71685.1"/>
    <property type="molecule type" value="Genomic_DNA"/>
</dbReference>